<comment type="caution">
    <text evidence="2">The sequence shown here is derived from an EMBL/GenBank/DDBJ whole genome shotgun (WGS) entry which is preliminary data.</text>
</comment>
<dbReference type="InterPro" id="IPR011037">
    <property type="entry name" value="Pyrv_Knase-like_insert_dom_sf"/>
</dbReference>
<dbReference type="InterPro" id="IPR052353">
    <property type="entry name" value="Benzoxazolinone_Detox_Enz"/>
</dbReference>
<dbReference type="PANTHER" id="PTHR30212">
    <property type="entry name" value="PROTEIN YIIM"/>
    <property type="match status" value="1"/>
</dbReference>
<dbReference type="EMBL" id="VLXZ01000004">
    <property type="protein sequence ID" value="TSB47103.1"/>
    <property type="molecule type" value="Genomic_DNA"/>
</dbReference>
<dbReference type="Pfam" id="PF03473">
    <property type="entry name" value="MOSC"/>
    <property type="match status" value="1"/>
</dbReference>
<dbReference type="InterPro" id="IPR005302">
    <property type="entry name" value="MoCF_Sase_C"/>
</dbReference>
<sequence length="216" mass="24383">MMTFKLVHLAVGLPEEITYESNKQMNSAICKKEIESVSLKTAGFEGDGVADLKHHGGVERAVCFYPLEHYETWNRQFNTELPPAAFGENIMVEGMCENDVCIGDIYQIGDAVVAVTQGRVPCVTIDRRTGANGLFKEIMQTGSTGYFAKVLREGTIHKDSAISLVSKHKDHISVLTANQLFFQQKKDLDLLTRLLQNEHLSEKWYAHFSRIKERFN</sequence>
<dbReference type="PANTHER" id="PTHR30212:SF2">
    <property type="entry name" value="PROTEIN YIIM"/>
    <property type="match status" value="1"/>
</dbReference>
<dbReference type="OrthoDB" id="9786134at2"/>
<dbReference type="InterPro" id="IPR005163">
    <property type="entry name" value="Tri_helical_YiiM-like"/>
</dbReference>
<protein>
    <submittedName>
        <fullName evidence="2">MOSC domain-containing protein</fullName>
    </submittedName>
</protein>
<proteinExistence type="predicted"/>
<name>A0A554A0A4_9BACI</name>
<dbReference type="SUPFAM" id="SSF50800">
    <property type="entry name" value="PK beta-barrel domain-like"/>
    <property type="match status" value="1"/>
</dbReference>
<feature type="domain" description="MOSC" evidence="1">
    <location>
        <begin position="31"/>
        <end position="165"/>
    </location>
</feature>
<dbReference type="RefSeq" id="WP_143848333.1">
    <property type="nucleotide sequence ID" value="NZ_VLXZ01000004.1"/>
</dbReference>
<dbReference type="Proteomes" id="UP000318521">
    <property type="component" value="Unassembled WGS sequence"/>
</dbReference>
<reference evidence="2 3" key="1">
    <citation type="submission" date="2019-07" db="EMBL/GenBank/DDBJ databases">
        <authorList>
            <person name="Park Y.J."/>
            <person name="Jeong S.E."/>
            <person name="Jung H.S."/>
        </authorList>
    </citation>
    <scope>NUCLEOTIDE SEQUENCE [LARGE SCALE GENOMIC DNA]</scope>
    <source>
        <strain evidence="3">P16(2019)</strain>
    </source>
</reference>
<evidence type="ECO:0000259" key="1">
    <source>
        <dbReference type="PROSITE" id="PS51340"/>
    </source>
</evidence>
<organism evidence="2 3">
    <name type="scientific">Alkalicoccobacillus porphyridii</name>
    <dbReference type="NCBI Taxonomy" id="2597270"/>
    <lineage>
        <taxon>Bacteria</taxon>
        <taxon>Bacillati</taxon>
        <taxon>Bacillota</taxon>
        <taxon>Bacilli</taxon>
        <taxon>Bacillales</taxon>
        <taxon>Bacillaceae</taxon>
        <taxon>Alkalicoccobacillus</taxon>
    </lineage>
</organism>
<dbReference type="GO" id="GO:0003824">
    <property type="term" value="F:catalytic activity"/>
    <property type="evidence" value="ECO:0007669"/>
    <property type="project" value="InterPro"/>
</dbReference>
<dbReference type="Gene3D" id="2.40.33.20">
    <property type="entry name" value="PK beta-barrel domain-like"/>
    <property type="match status" value="1"/>
</dbReference>
<dbReference type="GO" id="GO:0030151">
    <property type="term" value="F:molybdenum ion binding"/>
    <property type="evidence" value="ECO:0007669"/>
    <property type="project" value="InterPro"/>
</dbReference>
<gene>
    <name evidence="2" type="ORF">FN960_08800</name>
</gene>
<dbReference type="PROSITE" id="PS51340">
    <property type="entry name" value="MOSC"/>
    <property type="match status" value="1"/>
</dbReference>
<dbReference type="Pfam" id="PF03475">
    <property type="entry name" value="YiiM_3-alpha"/>
    <property type="match status" value="1"/>
</dbReference>
<evidence type="ECO:0000313" key="2">
    <source>
        <dbReference type="EMBL" id="TSB47103.1"/>
    </source>
</evidence>
<keyword evidence="3" id="KW-1185">Reference proteome</keyword>
<evidence type="ECO:0000313" key="3">
    <source>
        <dbReference type="Proteomes" id="UP000318521"/>
    </source>
</evidence>
<accession>A0A554A0A4</accession>
<dbReference type="AlphaFoldDB" id="A0A554A0A4"/>
<dbReference type="GO" id="GO:0030170">
    <property type="term" value="F:pyridoxal phosphate binding"/>
    <property type="evidence" value="ECO:0007669"/>
    <property type="project" value="InterPro"/>
</dbReference>